<evidence type="ECO:0000313" key="2">
    <source>
        <dbReference type="Proteomes" id="UP000605568"/>
    </source>
</evidence>
<reference evidence="2" key="1">
    <citation type="journal article" date="2019" name="Int. J. Syst. Evol. Microbiol.">
        <title>The Global Catalogue of Microorganisms (GCM) 10K type strain sequencing project: providing services to taxonomists for standard genome sequencing and annotation.</title>
        <authorList>
            <consortium name="The Broad Institute Genomics Platform"/>
            <consortium name="The Broad Institute Genome Sequencing Center for Infectious Disease"/>
            <person name="Wu L."/>
            <person name="Ma J."/>
        </authorList>
    </citation>
    <scope>NUCLEOTIDE SEQUENCE [LARGE SCALE GENOMIC DNA]</scope>
    <source>
        <strain evidence="2">CGMCC 4.7367</strain>
    </source>
</reference>
<protein>
    <recommendedName>
        <fullName evidence="3">Spermidine synthase</fullName>
    </recommendedName>
</protein>
<dbReference type="Proteomes" id="UP000605568">
    <property type="component" value="Unassembled WGS sequence"/>
</dbReference>
<organism evidence="1 2">
    <name type="scientific">Lentzea cavernae</name>
    <dbReference type="NCBI Taxonomy" id="2020703"/>
    <lineage>
        <taxon>Bacteria</taxon>
        <taxon>Bacillati</taxon>
        <taxon>Actinomycetota</taxon>
        <taxon>Actinomycetes</taxon>
        <taxon>Pseudonocardiales</taxon>
        <taxon>Pseudonocardiaceae</taxon>
        <taxon>Lentzea</taxon>
    </lineage>
</organism>
<evidence type="ECO:0000313" key="1">
    <source>
        <dbReference type="EMBL" id="GHH33582.1"/>
    </source>
</evidence>
<gene>
    <name evidence="1" type="ORF">GCM10017774_16240</name>
</gene>
<dbReference type="EMBL" id="BNAR01000002">
    <property type="protein sequence ID" value="GHH33582.1"/>
    <property type="molecule type" value="Genomic_DNA"/>
</dbReference>
<comment type="caution">
    <text evidence="1">The sequence shown here is derived from an EMBL/GenBank/DDBJ whole genome shotgun (WGS) entry which is preliminary data.</text>
</comment>
<evidence type="ECO:0008006" key="3">
    <source>
        <dbReference type="Google" id="ProtNLM"/>
    </source>
</evidence>
<keyword evidence="2" id="KW-1185">Reference proteome</keyword>
<dbReference type="Gene3D" id="3.40.50.150">
    <property type="entry name" value="Vaccinia Virus protein VP39"/>
    <property type="match status" value="1"/>
</dbReference>
<dbReference type="InterPro" id="IPR029063">
    <property type="entry name" value="SAM-dependent_MTases_sf"/>
</dbReference>
<dbReference type="SUPFAM" id="SSF53335">
    <property type="entry name" value="S-adenosyl-L-methionine-dependent methyltransferases"/>
    <property type="match status" value="1"/>
</dbReference>
<accession>A0ABQ3M4Y1</accession>
<proteinExistence type="predicted"/>
<name>A0ABQ3M4Y1_9PSEU</name>
<sequence>MPGSMLMARGYPAGVWEKRGVTGHTRTEQPCGTAAPRRVAVLPRAVRTLQRMHPFAHRSGVLAAIMVTMRFETVDRRRVRFGMADVEQDRDRREARLISIDGTPQSYVDLLDPANLPFGVTRRIADVVDALPPGAVNALHIGGAAGSLPRYVQHVRRGSDQLLVDVDGAMVDLVHAHLPFPTGITVRVENGLDTVRTARDLDLVVVDASAVGAMPEEFAGAEFHRHVSDALTGSRTLVVNVLDRPGLALTTRLADAITERSGVPLVIADLGLLAGTGPGHVVLVSSEAVLPVAELEARAREASSPASVSLGL</sequence>